<keyword evidence="2" id="KW-1185">Reference proteome</keyword>
<evidence type="ECO:0000313" key="1">
    <source>
        <dbReference type="EnsemblMetazoa" id="GAUT036577-PA"/>
    </source>
</evidence>
<evidence type="ECO:0000313" key="2">
    <source>
        <dbReference type="Proteomes" id="UP000078200"/>
    </source>
</evidence>
<name>A0A1A9VGM4_GLOAU</name>
<reference evidence="1" key="1">
    <citation type="submission" date="2020-05" db="UniProtKB">
        <authorList>
            <consortium name="EnsemblMetazoa"/>
        </authorList>
    </citation>
    <scope>IDENTIFICATION</scope>
    <source>
        <strain evidence="1">TTRI</strain>
    </source>
</reference>
<dbReference type="AlphaFoldDB" id="A0A1A9VGM4"/>
<dbReference type="Proteomes" id="UP000078200">
    <property type="component" value="Unassembled WGS sequence"/>
</dbReference>
<dbReference type="VEuPathDB" id="VectorBase:GAUT036577"/>
<protein>
    <submittedName>
        <fullName evidence="1">Uncharacterized protein</fullName>
    </submittedName>
</protein>
<accession>A0A1A9VGM4</accession>
<organism evidence="1 2">
    <name type="scientific">Glossina austeni</name>
    <name type="common">Savannah tsetse fly</name>
    <dbReference type="NCBI Taxonomy" id="7395"/>
    <lineage>
        <taxon>Eukaryota</taxon>
        <taxon>Metazoa</taxon>
        <taxon>Ecdysozoa</taxon>
        <taxon>Arthropoda</taxon>
        <taxon>Hexapoda</taxon>
        <taxon>Insecta</taxon>
        <taxon>Pterygota</taxon>
        <taxon>Neoptera</taxon>
        <taxon>Endopterygota</taxon>
        <taxon>Diptera</taxon>
        <taxon>Brachycera</taxon>
        <taxon>Muscomorpha</taxon>
        <taxon>Hippoboscoidea</taxon>
        <taxon>Glossinidae</taxon>
        <taxon>Glossina</taxon>
    </lineage>
</organism>
<sequence length="117" mass="13202">MLRNKNYILTSNVDEVNENPLQITLIEVENKLDCTPLLAILDLVIFELIGGSRKTRGELPNCWPSPNGPQPKLCRDVKSWKWSRISCKLNSMGFPNKTAAGCLKSADEWHLPKLPND</sequence>
<proteinExistence type="predicted"/>
<dbReference type="EnsemblMetazoa" id="GAUT036577-RA">
    <property type="protein sequence ID" value="GAUT036577-PA"/>
    <property type="gene ID" value="GAUT036577"/>
</dbReference>